<keyword evidence="3" id="KW-0808">Transferase</keyword>
<dbReference type="GO" id="GO:0016747">
    <property type="term" value="F:acyltransferase activity, transferring groups other than amino-acyl groups"/>
    <property type="evidence" value="ECO:0007669"/>
    <property type="project" value="InterPro"/>
</dbReference>
<dbReference type="Pfam" id="PF01757">
    <property type="entry name" value="Acyl_transf_3"/>
    <property type="match status" value="1"/>
</dbReference>
<feature type="transmembrane region" description="Helical" evidence="1">
    <location>
        <begin position="287"/>
        <end position="306"/>
    </location>
</feature>
<keyword evidence="3" id="KW-0012">Acyltransferase</keyword>
<dbReference type="PANTHER" id="PTHR23028">
    <property type="entry name" value="ACETYLTRANSFERASE"/>
    <property type="match status" value="1"/>
</dbReference>
<dbReference type="GO" id="GO:0009103">
    <property type="term" value="P:lipopolysaccharide biosynthetic process"/>
    <property type="evidence" value="ECO:0007669"/>
    <property type="project" value="TreeGrafter"/>
</dbReference>
<evidence type="ECO:0000313" key="4">
    <source>
        <dbReference type="Proteomes" id="UP000267128"/>
    </source>
</evidence>
<feature type="transmembrane region" description="Helical" evidence="1">
    <location>
        <begin position="327"/>
        <end position="343"/>
    </location>
</feature>
<feature type="transmembrane region" description="Helical" evidence="1">
    <location>
        <begin position="179"/>
        <end position="200"/>
    </location>
</feature>
<dbReference type="RefSeq" id="WP_123226039.1">
    <property type="nucleotide sequence ID" value="NZ_RJSE01000003.1"/>
</dbReference>
<feature type="transmembrane region" description="Helical" evidence="1">
    <location>
        <begin position="212"/>
        <end position="233"/>
    </location>
</feature>
<reference evidence="3 4" key="1">
    <citation type="submission" date="2018-11" db="EMBL/GenBank/DDBJ databases">
        <authorList>
            <person name="Li F."/>
        </authorList>
    </citation>
    <scope>NUCLEOTIDE SEQUENCE [LARGE SCALE GENOMIC DNA]</scope>
    <source>
        <strain evidence="3 4">Gsoil 097</strain>
    </source>
</reference>
<gene>
    <name evidence="3" type="ORF">EFK50_02845</name>
</gene>
<keyword evidence="1" id="KW-0472">Membrane</keyword>
<dbReference type="InterPro" id="IPR002656">
    <property type="entry name" value="Acyl_transf_3_dom"/>
</dbReference>
<dbReference type="EMBL" id="RJSE01000003">
    <property type="protein sequence ID" value="RNL64936.1"/>
    <property type="molecule type" value="Genomic_DNA"/>
</dbReference>
<evidence type="ECO:0000313" key="3">
    <source>
        <dbReference type="EMBL" id="RNL64936.1"/>
    </source>
</evidence>
<evidence type="ECO:0000259" key="2">
    <source>
        <dbReference type="Pfam" id="PF01757"/>
    </source>
</evidence>
<accession>A0A3N0CPH2</accession>
<comment type="caution">
    <text evidence="3">The sequence shown here is derived from an EMBL/GenBank/DDBJ whole genome shotgun (WGS) entry which is preliminary data.</text>
</comment>
<dbReference type="Proteomes" id="UP000267128">
    <property type="component" value="Unassembled WGS sequence"/>
</dbReference>
<proteinExistence type="predicted"/>
<dbReference type="PANTHER" id="PTHR23028:SF53">
    <property type="entry name" value="ACYL_TRANSF_3 DOMAIN-CONTAINING PROTEIN"/>
    <property type="match status" value="1"/>
</dbReference>
<dbReference type="OrthoDB" id="5242306at2"/>
<feature type="domain" description="Acyltransferase 3" evidence="2">
    <location>
        <begin position="26"/>
        <end position="371"/>
    </location>
</feature>
<dbReference type="AlphaFoldDB" id="A0A3N0CPH2"/>
<dbReference type="GO" id="GO:0016020">
    <property type="term" value="C:membrane"/>
    <property type="evidence" value="ECO:0007669"/>
    <property type="project" value="TreeGrafter"/>
</dbReference>
<feature type="transmembrane region" description="Helical" evidence="1">
    <location>
        <begin position="254"/>
        <end position="275"/>
    </location>
</feature>
<dbReference type="InterPro" id="IPR050879">
    <property type="entry name" value="Acyltransferase_3"/>
</dbReference>
<keyword evidence="4" id="KW-1185">Reference proteome</keyword>
<protein>
    <submittedName>
        <fullName evidence="3">Acyltransferase</fullName>
    </submittedName>
</protein>
<evidence type="ECO:0000256" key="1">
    <source>
        <dbReference type="SAM" id="Phobius"/>
    </source>
</evidence>
<keyword evidence="1" id="KW-1133">Transmembrane helix</keyword>
<name>A0A3N0CPH2_9ACTN</name>
<feature type="transmembrane region" description="Helical" evidence="1">
    <location>
        <begin position="55"/>
        <end position="75"/>
    </location>
</feature>
<sequence>MGARAGETIDDPTTPTTAPSQAIQVDSLTGLRGFAALAVVAVHASGRTDFDWFGIHGYGPVSLFVLSGFLLYRPWSRWALGRGRRPETRTFARRRLLRIFPAYLVVMLTIAVMLPASQPNGWDGWLRAFTLTGTFASDGLRPGFEQTWSLGTELSWYVALPVLGLVAALVAHRLTGRRAFYSTIWLLALSVPVTVLWRVWTEVEDLGKEFTYSFWLPGFLVCFAAGAAVAHFLEGETAGLVDLTRIRGWFRRSWVLLAVVVTVIVICNSSLGGPTAYVPASFSERQVRFFCSTLLAVILLLAAVLSRADSPQRRLMSCRPLTAIGRWSYGIYLWHLPVIVLLENDFTHRTGVGGFLLWLSCILAISIPLGAATYAWVESPAIAWSKRGVRRS</sequence>
<feature type="transmembrane region" description="Helical" evidence="1">
    <location>
        <begin position="154"/>
        <end position="172"/>
    </location>
</feature>
<feature type="transmembrane region" description="Helical" evidence="1">
    <location>
        <begin position="355"/>
        <end position="377"/>
    </location>
</feature>
<keyword evidence="1" id="KW-0812">Transmembrane</keyword>
<feature type="transmembrane region" description="Helical" evidence="1">
    <location>
        <begin position="96"/>
        <end position="116"/>
    </location>
</feature>
<organism evidence="3 4">
    <name type="scientific">Nocardioides marmoriginsengisoli</name>
    <dbReference type="NCBI Taxonomy" id="661483"/>
    <lineage>
        <taxon>Bacteria</taxon>
        <taxon>Bacillati</taxon>
        <taxon>Actinomycetota</taxon>
        <taxon>Actinomycetes</taxon>
        <taxon>Propionibacteriales</taxon>
        <taxon>Nocardioidaceae</taxon>
        <taxon>Nocardioides</taxon>
    </lineage>
</organism>